<organism evidence="9 10">
    <name type="scientific">Colocasia esculenta</name>
    <name type="common">Wild taro</name>
    <name type="synonym">Arum esculentum</name>
    <dbReference type="NCBI Taxonomy" id="4460"/>
    <lineage>
        <taxon>Eukaryota</taxon>
        <taxon>Viridiplantae</taxon>
        <taxon>Streptophyta</taxon>
        <taxon>Embryophyta</taxon>
        <taxon>Tracheophyta</taxon>
        <taxon>Spermatophyta</taxon>
        <taxon>Magnoliopsida</taxon>
        <taxon>Liliopsida</taxon>
        <taxon>Araceae</taxon>
        <taxon>Aroideae</taxon>
        <taxon>Colocasieae</taxon>
        <taxon>Colocasia</taxon>
    </lineage>
</organism>
<evidence type="ECO:0000256" key="5">
    <source>
        <dbReference type="ARBA" id="ARBA00022640"/>
    </source>
</evidence>
<dbReference type="OrthoDB" id="2005032at2759"/>
<evidence type="ECO:0000256" key="7">
    <source>
        <dbReference type="ARBA" id="ARBA00023235"/>
    </source>
</evidence>
<protein>
    <recommendedName>
        <fullName evidence="3">allene-oxide cyclase</fullName>
        <ecNumber evidence="3">5.3.99.6</ecNumber>
    </recommendedName>
</protein>
<comment type="caution">
    <text evidence="9">The sequence shown here is derived from an EMBL/GenBank/DDBJ whole genome shotgun (WGS) entry which is preliminary data.</text>
</comment>
<dbReference type="AlphaFoldDB" id="A0A843XGI8"/>
<reference evidence="9" key="1">
    <citation type="submission" date="2017-07" db="EMBL/GenBank/DDBJ databases">
        <title>Taro Niue Genome Assembly and Annotation.</title>
        <authorList>
            <person name="Atibalentja N."/>
            <person name="Keating K."/>
            <person name="Fields C.J."/>
        </authorList>
    </citation>
    <scope>NUCLEOTIDE SEQUENCE</scope>
    <source>
        <strain evidence="9">Niue_2</strain>
        <tissue evidence="9">Leaf</tissue>
    </source>
</reference>
<keyword evidence="7" id="KW-0413">Isomerase</keyword>
<evidence type="ECO:0000313" key="10">
    <source>
        <dbReference type="Proteomes" id="UP000652761"/>
    </source>
</evidence>
<dbReference type="InterPro" id="IPR009410">
    <property type="entry name" value="Allene_ox_cyc"/>
</dbReference>
<name>A0A843XGI8_COLES</name>
<proteinExistence type="inferred from homology"/>
<gene>
    <name evidence="9" type="ORF">Taro_051606</name>
</gene>
<dbReference type="PANTHER" id="PTHR31843:SF11">
    <property type="entry name" value="ALLENE OXIDE CYCLASE 4, CHLOROPLASTIC"/>
    <property type="match status" value="1"/>
</dbReference>
<dbReference type="GO" id="GO:0009507">
    <property type="term" value="C:chloroplast"/>
    <property type="evidence" value="ECO:0007669"/>
    <property type="project" value="UniProtKB-SubCell"/>
</dbReference>
<evidence type="ECO:0000256" key="1">
    <source>
        <dbReference type="ARBA" id="ARBA00004229"/>
    </source>
</evidence>
<dbReference type="EC" id="5.3.99.6" evidence="3"/>
<evidence type="ECO:0000256" key="4">
    <source>
        <dbReference type="ARBA" id="ARBA00022528"/>
    </source>
</evidence>
<sequence>MSFRRSAHNQKIVPMVRRTAANHHETPIFYTFYLQGIPNLSAELLGAPMLSSPTVEPTPEATACEPHHTIKNFTN</sequence>
<dbReference type="EMBL" id="NMUH01008322">
    <property type="protein sequence ID" value="MQM18609.1"/>
    <property type="molecule type" value="Genomic_DNA"/>
</dbReference>
<evidence type="ECO:0000256" key="3">
    <source>
        <dbReference type="ARBA" id="ARBA00012209"/>
    </source>
</evidence>
<keyword evidence="4" id="KW-0150">Chloroplast</keyword>
<dbReference type="GO" id="GO:0046423">
    <property type="term" value="F:allene-oxide cyclase activity"/>
    <property type="evidence" value="ECO:0007669"/>
    <property type="project" value="UniProtKB-EC"/>
</dbReference>
<evidence type="ECO:0000256" key="6">
    <source>
        <dbReference type="ARBA" id="ARBA00022946"/>
    </source>
</evidence>
<keyword evidence="5" id="KW-0934">Plastid</keyword>
<evidence type="ECO:0000256" key="8">
    <source>
        <dbReference type="ARBA" id="ARBA00049891"/>
    </source>
</evidence>
<comment type="catalytic activity">
    <reaction evidence="8">
        <text>(9Z,13S,15Z)-12,13-epoxyoctadeca-9,11,15-trienoate = (9S,13S,15Z)-12-oxophyto-10,15-dienoate</text>
        <dbReference type="Rhea" id="RHEA:22592"/>
        <dbReference type="ChEBI" id="CHEBI:36438"/>
        <dbReference type="ChEBI" id="CHEBI:57411"/>
        <dbReference type="EC" id="5.3.99.6"/>
    </reaction>
</comment>
<dbReference type="InterPro" id="IPR044859">
    <property type="entry name" value="Allene_oxi_cyc_Dirigent"/>
</dbReference>
<dbReference type="InterPro" id="IPR034871">
    <property type="entry name" value="Allene_oxi_cyc_sf"/>
</dbReference>
<keyword evidence="6" id="KW-0809">Transit peptide</keyword>
<dbReference type="GO" id="GO:0009695">
    <property type="term" value="P:jasmonic acid biosynthetic process"/>
    <property type="evidence" value="ECO:0007669"/>
    <property type="project" value="InterPro"/>
</dbReference>
<accession>A0A843XGI8</accession>
<dbReference type="PANTHER" id="PTHR31843">
    <property type="entry name" value="ALLENE OXIDE CYCLASE 4, CHLOROPLASTIC"/>
    <property type="match status" value="1"/>
</dbReference>
<dbReference type="Pfam" id="PF06351">
    <property type="entry name" value="Allene_ox_cyc"/>
    <property type="match status" value="1"/>
</dbReference>
<comment type="subcellular location">
    <subcellularLocation>
        <location evidence="1">Plastid</location>
        <location evidence="1">Chloroplast</location>
    </subcellularLocation>
</comment>
<comment type="similarity">
    <text evidence="2">Belongs to the allene oxide cyclase family.</text>
</comment>
<dbReference type="Proteomes" id="UP000652761">
    <property type="component" value="Unassembled WGS sequence"/>
</dbReference>
<dbReference type="SUPFAM" id="SSF141493">
    <property type="entry name" value="Allene oxide cyclase-like"/>
    <property type="match status" value="1"/>
</dbReference>
<dbReference type="Gene3D" id="2.40.480.10">
    <property type="entry name" value="Allene oxide cyclase-like"/>
    <property type="match status" value="1"/>
</dbReference>
<keyword evidence="10" id="KW-1185">Reference proteome</keyword>
<evidence type="ECO:0000313" key="9">
    <source>
        <dbReference type="EMBL" id="MQM18609.1"/>
    </source>
</evidence>
<evidence type="ECO:0000256" key="2">
    <source>
        <dbReference type="ARBA" id="ARBA00007982"/>
    </source>
</evidence>